<evidence type="ECO:0000259" key="12">
    <source>
        <dbReference type="Pfam" id="PF05699"/>
    </source>
</evidence>
<evidence type="ECO:0000256" key="2">
    <source>
        <dbReference type="ARBA" id="ARBA00011738"/>
    </source>
</evidence>
<protein>
    <recommendedName>
        <fullName evidence="16">BED-type domain-containing protein</fullName>
    </recommendedName>
</protein>
<keyword evidence="6" id="KW-0805">Transcription regulation</keyword>
<dbReference type="SUPFAM" id="SSF53098">
    <property type="entry name" value="Ribonuclease H-like"/>
    <property type="match status" value="1"/>
</dbReference>
<evidence type="ECO:0000256" key="6">
    <source>
        <dbReference type="ARBA" id="ARBA00023015"/>
    </source>
</evidence>
<organism evidence="14 15">
    <name type="scientific">Citrus sinensis</name>
    <name type="common">Sweet orange</name>
    <name type="synonym">Citrus aurantium var. sinensis</name>
    <dbReference type="NCBI Taxonomy" id="2711"/>
    <lineage>
        <taxon>Eukaryota</taxon>
        <taxon>Viridiplantae</taxon>
        <taxon>Streptophyta</taxon>
        <taxon>Embryophyta</taxon>
        <taxon>Tracheophyta</taxon>
        <taxon>Spermatophyta</taxon>
        <taxon>Magnoliopsida</taxon>
        <taxon>eudicotyledons</taxon>
        <taxon>Gunneridae</taxon>
        <taxon>Pentapetalae</taxon>
        <taxon>rosids</taxon>
        <taxon>malvids</taxon>
        <taxon>Sapindales</taxon>
        <taxon>Rutaceae</taxon>
        <taxon>Aurantioideae</taxon>
        <taxon>Citrus</taxon>
    </lineage>
</organism>
<evidence type="ECO:0000256" key="10">
    <source>
        <dbReference type="SAM" id="MobiDB-lite"/>
    </source>
</evidence>
<dbReference type="PANTHER" id="PTHR46481">
    <property type="entry name" value="ZINC FINGER BED DOMAIN-CONTAINING PROTEIN 4"/>
    <property type="match status" value="1"/>
</dbReference>
<dbReference type="Proteomes" id="UP000027120">
    <property type="component" value="Unassembled WGS sequence"/>
</dbReference>
<dbReference type="Pfam" id="PF02892">
    <property type="entry name" value="zf-BED"/>
    <property type="match status" value="1"/>
</dbReference>
<dbReference type="GO" id="GO:0005634">
    <property type="term" value="C:nucleus"/>
    <property type="evidence" value="ECO:0007669"/>
    <property type="project" value="UniProtKB-SubCell"/>
</dbReference>
<dbReference type="InterPro" id="IPR008906">
    <property type="entry name" value="HATC_C_dom"/>
</dbReference>
<feature type="non-terminal residue" evidence="14">
    <location>
        <position position="1"/>
    </location>
</feature>
<keyword evidence="8" id="KW-0804">Transcription</keyword>
<keyword evidence="7" id="KW-0238">DNA-binding</keyword>
<evidence type="ECO:0008006" key="16">
    <source>
        <dbReference type="Google" id="ProtNLM"/>
    </source>
</evidence>
<comment type="subunit">
    <text evidence="2">Homodimer.</text>
</comment>
<evidence type="ECO:0000313" key="15">
    <source>
        <dbReference type="Proteomes" id="UP000027120"/>
    </source>
</evidence>
<evidence type="ECO:0000256" key="4">
    <source>
        <dbReference type="ARBA" id="ARBA00022771"/>
    </source>
</evidence>
<dbReference type="GO" id="GO:0046983">
    <property type="term" value="F:protein dimerization activity"/>
    <property type="evidence" value="ECO:0007669"/>
    <property type="project" value="InterPro"/>
</dbReference>
<feature type="compositionally biased region" description="Basic and acidic residues" evidence="10">
    <location>
        <begin position="154"/>
        <end position="171"/>
    </location>
</feature>
<proteinExistence type="predicted"/>
<feature type="region of interest" description="Disordered" evidence="10">
    <location>
        <begin position="140"/>
        <end position="177"/>
    </location>
</feature>
<dbReference type="InterPro" id="IPR025525">
    <property type="entry name" value="hAT-like_transposase_RNase-H"/>
</dbReference>
<keyword evidence="3" id="KW-0479">Metal-binding</keyword>
<evidence type="ECO:0000256" key="8">
    <source>
        <dbReference type="ARBA" id="ARBA00023163"/>
    </source>
</evidence>
<keyword evidence="5" id="KW-0862">Zinc</keyword>
<dbReference type="SMART" id="SM00614">
    <property type="entry name" value="ZnF_BED"/>
    <property type="match status" value="1"/>
</dbReference>
<dbReference type="STRING" id="2711.A0A067DLE3"/>
<evidence type="ECO:0000256" key="1">
    <source>
        <dbReference type="ARBA" id="ARBA00004123"/>
    </source>
</evidence>
<gene>
    <name evidence="14" type="ORF">CISIN_1g0013202mg</name>
</gene>
<dbReference type="GO" id="GO:0008270">
    <property type="term" value="F:zinc ion binding"/>
    <property type="evidence" value="ECO:0007669"/>
    <property type="project" value="UniProtKB-KW"/>
</dbReference>
<dbReference type="AlphaFoldDB" id="A0A067DLE3"/>
<evidence type="ECO:0000256" key="3">
    <source>
        <dbReference type="ARBA" id="ARBA00022723"/>
    </source>
</evidence>
<accession>A0A067DLE3</accession>
<keyword evidence="15" id="KW-1185">Reference proteome</keyword>
<evidence type="ECO:0000256" key="5">
    <source>
        <dbReference type="ARBA" id="ARBA00022833"/>
    </source>
</evidence>
<comment type="subcellular location">
    <subcellularLocation>
        <location evidence="1">Nucleus</location>
    </subcellularLocation>
</comment>
<keyword evidence="4" id="KW-0863">Zinc-finger</keyword>
<evidence type="ECO:0000259" key="11">
    <source>
        <dbReference type="Pfam" id="PF02892"/>
    </source>
</evidence>
<name>A0A067DLE3_CITSI</name>
<dbReference type="Pfam" id="PF05699">
    <property type="entry name" value="Dimer_Tnp_hAT"/>
    <property type="match status" value="1"/>
</dbReference>
<feature type="domain" description="HAT C-terminal dimerisation" evidence="12">
    <location>
        <begin position="541"/>
        <end position="583"/>
    </location>
</feature>
<reference evidence="14 15" key="1">
    <citation type="submission" date="2014-04" db="EMBL/GenBank/DDBJ databases">
        <authorList>
            <consortium name="International Citrus Genome Consortium"/>
            <person name="Gmitter F."/>
            <person name="Chen C."/>
            <person name="Farmerie W."/>
            <person name="Harkins T."/>
            <person name="Desany B."/>
            <person name="Mohiuddin M."/>
            <person name="Kodira C."/>
            <person name="Borodovsky M."/>
            <person name="Lomsadze A."/>
            <person name="Burns P."/>
            <person name="Jenkins J."/>
            <person name="Prochnik S."/>
            <person name="Shu S."/>
            <person name="Chapman J."/>
            <person name="Pitluck S."/>
            <person name="Schmutz J."/>
            <person name="Rokhsar D."/>
        </authorList>
    </citation>
    <scope>NUCLEOTIDE SEQUENCE</scope>
</reference>
<evidence type="ECO:0000256" key="9">
    <source>
        <dbReference type="ARBA" id="ARBA00023242"/>
    </source>
</evidence>
<dbReference type="Pfam" id="PF14372">
    <property type="entry name" value="hAT-like_RNase-H"/>
    <property type="match status" value="1"/>
</dbReference>
<feature type="domain" description="BED-type" evidence="11">
    <location>
        <begin position="81"/>
        <end position="109"/>
    </location>
</feature>
<dbReference type="InterPro" id="IPR052035">
    <property type="entry name" value="ZnF_BED_domain_contain"/>
</dbReference>
<evidence type="ECO:0000313" key="14">
    <source>
        <dbReference type="EMBL" id="KDO39827.1"/>
    </source>
</evidence>
<dbReference type="InterPro" id="IPR003656">
    <property type="entry name" value="Znf_BED"/>
</dbReference>
<sequence length="632" mass="71669">DRGWSLEGERELIKQDLQLLFNFISNQAVNSSFKLITASLPAMKGDPNAGSSSPSAIKKMKKPSDVLEEMREYRDADGNVKAECNHCKKTFDGSSKKGTTHLKNHLESCQANPKSKGRTEELKMLASLIKKKSVGGLIEHFSNTERDTTDEDFDHSSDREGDTSDEKRENSDGLDPSVLKSRKDEILQLYQEEKEKLHQFLKNLSCRFSLQLVALVGLFEVPCSLVVHYIDDSWQRQSKIISFWVDDADIAMEYVKESCLSIHGKICSVLVPFQIPPAYDGESWFSRQGSLPFAGCLRNADGLMDYIDGVLRSEDYFRDGIQSLKECAHYVASKSRSDERIQLDGDVQRAICWLNRVPDPWGHLKYFATAVRVKEAFFELGQLDSDFRTINLTEKKWDEVTATLEHLKFLEDVAVGFSSGKCETPIIVDLPYVHKILKDRCNHPVDDCLFCKKVMKGAIDLFFSKYYLIRVIAVILDPRFKMDGVQLHCKEIHGSDADRCLEKVNKDFRDVYDAYAATDTSNSKSYEMLDAMGRPSSPKSELDLYMKELKVPAVEEFDILAWWRGNAPFYPTLARMARDYLALKIPFDHRAAEGAGALVHGGLLCHYFYGEDIPELIRPLVCLKGFLGTAEN</sequence>
<dbReference type="EMBL" id="KK786272">
    <property type="protein sequence ID" value="KDO39827.1"/>
    <property type="molecule type" value="Genomic_DNA"/>
</dbReference>
<keyword evidence="9" id="KW-0539">Nucleus</keyword>
<dbReference type="InterPro" id="IPR012337">
    <property type="entry name" value="RNaseH-like_sf"/>
</dbReference>
<evidence type="ECO:0000259" key="13">
    <source>
        <dbReference type="Pfam" id="PF14372"/>
    </source>
</evidence>
<dbReference type="GO" id="GO:0003677">
    <property type="term" value="F:DNA binding"/>
    <property type="evidence" value="ECO:0007669"/>
    <property type="project" value="UniProtKB-KW"/>
</dbReference>
<feature type="region of interest" description="Disordered" evidence="10">
    <location>
        <begin position="44"/>
        <end position="63"/>
    </location>
</feature>
<feature type="domain" description="hAT-like transposase RNase-H fold" evidence="13">
    <location>
        <begin position="433"/>
        <end position="515"/>
    </location>
</feature>
<dbReference type="PANTHER" id="PTHR46481:SF10">
    <property type="entry name" value="ZINC FINGER BED DOMAIN-CONTAINING PROTEIN 39"/>
    <property type="match status" value="1"/>
</dbReference>
<evidence type="ECO:0000256" key="7">
    <source>
        <dbReference type="ARBA" id="ARBA00023125"/>
    </source>
</evidence>